<accession>A0AAU9ZUV1</accession>
<evidence type="ECO:0000256" key="3">
    <source>
        <dbReference type="ARBA" id="ARBA00022989"/>
    </source>
</evidence>
<evidence type="ECO:0000256" key="7">
    <source>
        <dbReference type="SAM" id="Phobius"/>
    </source>
</evidence>
<name>A0AAU9ZUV1_PHORO</name>
<evidence type="ECO:0000256" key="1">
    <source>
        <dbReference type="ARBA" id="ARBA00004141"/>
    </source>
</evidence>
<evidence type="ECO:0000313" key="8">
    <source>
        <dbReference type="EMBL" id="CAH6870988.1"/>
    </source>
</evidence>
<feature type="region of interest" description="Disordered" evidence="6">
    <location>
        <begin position="222"/>
        <end position="281"/>
    </location>
</feature>
<dbReference type="PANTHER" id="PTHR10671">
    <property type="entry name" value="EPITHELIAL MEMBRANE PROTEIN-RELATED"/>
    <property type="match status" value="1"/>
</dbReference>
<dbReference type="Proteomes" id="UP001152836">
    <property type="component" value="Unassembled WGS sequence"/>
</dbReference>
<proteinExistence type="predicted"/>
<dbReference type="FunFam" id="1.20.140.150:FF:000041">
    <property type="entry name" value="Transmembrane protein 202"/>
    <property type="match status" value="1"/>
</dbReference>
<feature type="transmembrane region" description="Helical" evidence="7">
    <location>
        <begin position="147"/>
        <end position="170"/>
    </location>
</feature>
<sequence length="281" mass="31999">MERKEQSMTFYSPEVSKIKGNRKYQRPTLPTNKQSMSAQKRQLYVDQAYTYTRMFGGSLSVFSLLLLICTSPLSWVQFLVTNNGIELNAGLWTLCHHELCWSHTPKPPYYLQYSRALFIISVLCMLTGLGLLFSSCHPAEGILSSELDLKVCILSFCSAVCLLLCLNLFLAQVEWYTKSTMESEFLWAYYLNWCSDILYVCAGIISFLNYITFQSHLPDQSDTMTPQHKSRLQNPPIIPPATAAKSSPEMQFLSGRGEKQPSVIQEKQPSMRGEKQPSTRL</sequence>
<reference evidence="8" key="1">
    <citation type="submission" date="2022-06" db="EMBL/GenBank/DDBJ databases">
        <authorList>
            <person name="Andreotti S."/>
            <person name="Wyler E."/>
        </authorList>
    </citation>
    <scope>NUCLEOTIDE SEQUENCE</scope>
</reference>
<keyword evidence="9" id="KW-1185">Reference proteome</keyword>
<dbReference type="InterPro" id="IPR050579">
    <property type="entry name" value="PMP-22/EMP/MP20-like"/>
</dbReference>
<gene>
    <name evidence="8" type="primary">Tmem202</name>
    <name evidence="8" type="ORF">PHOROB_LOCUS12204</name>
</gene>
<protein>
    <recommendedName>
        <fullName evidence="5">Transmembrane protein 202</fullName>
    </recommendedName>
</protein>
<dbReference type="PANTHER" id="PTHR10671:SF42">
    <property type="entry name" value="TRANSMEMBRANE PROTEIN 202"/>
    <property type="match status" value="1"/>
</dbReference>
<evidence type="ECO:0000256" key="4">
    <source>
        <dbReference type="ARBA" id="ARBA00023136"/>
    </source>
</evidence>
<evidence type="ECO:0000256" key="5">
    <source>
        <dbReference type="ARBA" id="ARBA00067892"/>
    </source>
</evidence>
<feature type="transmembrane region" description="Helical" evidence="7">
    <location>
        <begin position="59"/>
        <end position="80"/>
    </location>
</feature>
<dbReference type="AlphaFoldDB" id="A0AAU9ZUV1"/>
<evidence type="ECO:0000256" key="6">
    <source>
        <dbReference type="SAM" id="MobiDB-lite"/>
    </source>
</evidence>
<dbReference type="CTD" id="338949"/>
<feature type="transmembrane region" description="Helical" evidence="7">
    <location>
        <begin position="190"/>
        <end position="211"/>
    </location>
</feature>
<dbReference type="GO" id="GO:0005886">
    <property type="term" value="C:plasma membrane"/>
    <property type="evidence" value="ECO:0007669"/>
    <property type="project" value="TreeGrafter"/>
</dbReference>
<evidence type="ECO:0000256" key="2">
    <source>
        <dbReference type="ARBA" id="ARBA00022692"/>
    </source>
</evidence>
<keyword evidence="4 7" id="KW-0472">Membrane</keyword>
<feature type="transmembrane region" description="Helical" evidence="7">
    <location>
        <begin position="116"/>
        <end position="135"/>
    </location>
</feature>
<evidence type="ECO:0000313" key="9">
    <source>
        <dbReference type="Proteomes" id="UP001152836"/>
    </source>
</evidence>
<comment type="subcellular location">
    <subcellularLocation>
        <location evidence="1">Membrane</location>
        <topology evidence="1">Multi-pass membrane protein</topology>
    </subcellularLocation>
</comment>
<organism evidence="8 9">
    <name type="scientific">Phodopus roborovskii</name>
    <name type="common">Roborovski's desert hamster</name>
    <name type="synonym">Cricetulus roborovskii</name>
    <dbReference type="NCBI Taxonomy" id="109678"/>
    <lineage>
        <taxon>Eukaryota</taxon>
        <taxon>Metazoa</taxon>
        <taxon>Chordata</taxon>
        <taxon>Craniata</taxon>
        <taxon>Vertebrata</taxon>
        <taxon>Euteleostomi</taxon>
        <taxon>Mammalia</taxon>
        <taxon>Eutheria</taxon>
        <taxon>Euarchontoglires</taxon>
        <taxon>Glires</taxon>
        <taxon>Rodentia</taxon>
        <taxon>Myomorpha</taxon>
        <taxon>Muroidea</taxon>
        <taxon>Cricetidae</taxon>
        <taxon>Cricetinae</taxon>
        <taxon>Phodopus</taxon>
    </lineage>
</organism>
<dbReference type="GeneID" id="127231835"/>
<dbReference type="RefSeq" id="XP_051053589.1">
    <property type="nucleotide sequence ID" value="XM_051197632.1"/>
</dbReference>
<keyword evidence="3 7" id="KW-1133">Transmembrane helix</keyword>
<dbReference type="EMBL" id="CALSGD010001501">
    <property type="protein sequence ID" value="CAH6870988.1"/>
    <property type="molecule type" value="Genomic_DNA"/>
</dbReference>
<keyword evidence="2 7" id="KW-0812">Transmembrane</keyword>
<comment type="caution">
    <text evidence="8">The sequence shown here is derived from an EMBL/GenBank/DDBJ whole genome shotgun (WGS) entry which is preliminary data.</text>
</comment>
<feature type="compositionally biased region" description="Basic and acidic residues" evidence="6">
    <location>
        <begin position="272"/>
        <end position="281"/>
    </location>
</feature>
<dbReference type="Gene3D" id="1.20.140.150">
    <property type="match status" value="1"/>
</dbReference>